<feature type="chain" id="PRO_5040769702" evidence="1">
    <location>
        <begin position="23"/>
        <end position="275"/>
    </location>
</feature>
<reference evidence="3" key="2">
    <citation type="submission" date="2023-01" db="EMBL/GenBank/DDBJ databases">
        <authorList>
            <person name="Sun Q."/>
            <person name="Evtushenko L."/>
        </authorList>
    </citation>
    <scope>NUCLEOTIDE SEQUENCE</scope>
    <source>
        <strain evidence="3">VKM B-2347</strain>
    </source>
</reference>
<protein>
    <submittedName>
        <fullName evidence="3">Lytic transglycosylase</fullName>
    </submittedName>
</protein>
<accession>A0A9W6MVQ2</accession>
<dbReference type="PROSITE" id="PS51257">
    <property type="entry name" value="PROKAR_LIPOPROTEIN"/>
    <property type="match status" value="1"/>
</dbReference>
<keyword evidence="1" id="KW-0732">Signal</keyword>
<evidence type="ECO:0000259" key="2">
    <source>
        <dbReference type="Pfam" id="PF13406"/>
    </source>
</evidence>
<name>A0A9W6MVQ2_9HYPH</name>
<evidence type="ECO:0000256" key="1">
    <source>
        <dbReference type="SAM" id="SignalP"/>
    </source>
</evidence>
<dbReference type="Proteomes" id="UP001143372">
    <property type="component" value="Unassembled WGS sequence"/>
</dbReference>
<dbReference type="InterPro" id="IPR043426">
    <property type="entry name" value="MltB-like"/>
</dbReference>
<dbReference type="EMBL" id="BSFI01000007">
    <property type="protein sequence ID" value="GLK68233.1"/>
    <property type="molecule type" value="Genomic_DNA"/>
</dbReference>
<dbReference type="PANTHER" id="PTHR30163">
    <property type="entry name" value="MEMBRANE-BOUND LYTIC MUREIN TRANSGLYCOSYLASE B"/>
    <property type="match status" value="1"/>
</dbReference>
<dbReference type="GO" id="GO:0008933">
    <property type="term" value="F:peptidoglycan lytic transglycosylase activity"/>
    <property type="evidence" value="ECO:0007669"/>
    <property type="project" value="TreeGrafter"/>
</dbReference>
<dbReference type="Gene3D" id="1.10.530.10">
    <property type="match status" value="1"/>
</dbReference>
<proteinExistence type="predicted"/>
<comment type="caution">
    <text evidence="3">The sequence shown here is derived from an EMBL/GenBank/DDBJ whole genome shotgun (WGS) entry which is preliminary data.</text>
</comment>
<dbReference type="Pfam" id="PF13406">
    <property type="entry name" value="SLT_2"/>
    <property type="match status" value="1"/>
</dbReference>
<feature type="domain" description="Transglycosylase SLT" evidence="2">
    <location>
        <begin position="32"/>
        <end position="238"/>
    </location>
</feature>
<evidence type="ECO:0000313" key="3">
    <source>
        <dbReference type="EMBL" id="GLK68233.1"/>
    </source>
</evidence>
<sequence length="275" mass="28698">MRIVKTMLAAALLTVSAGAASAASCGNDGAGFSAWLQDFKAQAQSSGVSARTVEAALGNVSYDRGTIQHDRAVRKAFGGGAGSLLSRASSSRAAAGKARMQRYAAVVQRTEARTGVPGPVIMAIWGLETDYGAVQGGKPIFTGLATLAYDCRRSEMFTKELLAALQIVDRGDLSIGEMRGAGHGELGQAQFLPSSYLKYATDGDGDGRRDLVRSGPDVIASIGTYLAGYGWSRGGGWEPGSANFRVFNEWNRSSAYQEAIALLATKIAAGTSATR</sequence>
<dbReference type="GO" id="GO:0009253">
    <property type="term" value="P:peptidoglycan catabolic process"/>
    <property type="evidence" value="ECO:0007669"/>
    <property type="project" value="TreeGrafter"/>
</dbReference>
<feature type="signal peptide" evidence="1">
    <location>
        <begin position="1"/>
        <end position="22"/>
    </location>
</feature>
<reference evidence="3" key="1">
    <citation type="journal article" date="2014" name="Int. J. Syst. Evol. Microbiol.">
        <title>Complete genome sequence of Corynebacterium casei LMG S-19264T (=DSM 44701T), isolated from a smear-ripened cheese.</title>
        <authorList>
            <consortium name="US DOE Joint Genome Institute (JGI-PGF)"/>
            <person name="Walter F."/>
            <person name="Albersmeier A."/>
            <person name="Kalinowski J."/>
            <person name="Ruckert C."/>
        </authorList>
    </citation>
    <scope>NUCLEOTIDE SEQUENCE</scope>
    <source>
        <strain evidence="3">VKM B-2347</strain>
    </source>
</reference>
<dbReference type="InterPro" id="IPR023346">
    <property type="entry name" value="Lysozyme-like_dom_sf"/>
</dbReference>
<gene>
    <name evidence="3" type="ORF">GCM10008179_18710</name>
</gene>
<dbReference type="AlphaFoldDB" id="A0A9W6MVQ2"/>
<dbReference type="InterPro" id="IPR031304">
    <property type="entry name" value="SLT_2"/>
</dbReference>
<dbReference type="RefSeq" id="WP_271168457.1">
    <property type="nucleotide sequence ID" value="NZ_BSFI01000007.1"/>
</dbReference>
<dbReference type="PANTHER" id="PTHR30163:SF8">
    <property type="entry name" value="LYTIC MUREIN TRANSGLYCOSYLASE"/>
    <property type="match status" value="1"/>
</dbReference>
<evidence type="ECO:0000313" key="4">
    <source>
        <dbReference type="Proteomes" id="UP001143372"/>
    </source>
</evidence>
<keyword evidence="4" id="KW-1185">Reference proteome</keyword>
<organism evidence="3 4">
    <name type="scientific">Hansschlegelia plantiphila</name>
    <dbReference type="NCBI Taxonomy" id="374655"/>
    <lineage>
        <taxon>Bacteria</taxon>
        <taxon>Pseudomonadati</taxon>
        <taxon>Pseudomonadota</taxon>
        <taxon>Alphaproteobacteria</taxon>
        <taxon>Hyphomicrobiales</taxon>
        <taxon>Methylopilaceae</taxon>
        <taxon>Hansschlegelia</taxon>
    </lineage>
</organism>
<dbReference type="SUPFAM" id="SSF53955">
    <property type="entry name" value="Lysozyme-like"/>
    <property type="match status" value="1"/>
</dbReference>
<dbReference type="Gene3D" id="1.10.8.350">
    <property type="entry name" value="Bacterial muramidase"/>
    <property type="match status" value="1"/>
</dbReference>